<dbReference type="AlphaFoldDB" id="A0A397S5N6"/>
<feature type="coiled-coil region" evidence="1">
    <location>
        <begin position="47"/>
        <end position="112"/>
    </location>
</feature>
<dbReference type="EMBL" id="QKYT01001057">
    <property type="protein sequence ID" value="RIA80059.1"/>
    <property type="molecule type" value="Genomic_DNA"/>
</dbReference>
<comment type="caution">
    <text evidence="3">The sequence shown here is derived from an EMBL/GenBank/DDBJ whole genome shotgun (WGS) entry which is preliminary data.</text>
</comment>
<accession>A0A397S5N6</accession>
<keyword evidence="1" id="KW-0175">Coiled coil</keyword>
<feature type="compositionally biased region" description="Polar residues" evidence="2">
    <location>
        <begin position="138"/>
        <end position="148"/>
    </location>
</feature>
<dbReference type="STRING" id="658196.A0A397S5N6"/>
<gene>
    <name evidence="3" type="ORF">C1645_839370</name>
</gene>
<feature type="compositionally biased region" description="Basic and acidic residues" evidence="2">
    <location>
        <begin position="121"/>
        <end position="130"/>
    </location>
</feature>
<organism evidence="3 4">
    <name type="scientific">Glomus cerebriforme</name>
    <dbReference type="NCBI Taxonomy" id="658196"/>
    <lineage>
        <taxon>Eukaryota</taxon>
        <taxon>Fungi</taxon>
        <taxon>Fungi incertae sedis</taxon>
        <taxon>Mucoromycota</taxon>
        <taxon>Glomeromycotina</taxon>
        <taxon>Glomeromycetes</taxon>
        <taxon>Glomerales</taxon>
        <taxon>Glomeraceae</taxon>
        <taxon>Glomus</taxon>
    </lineage>
</organism>
<dbReference type="Proteomes" id="UP000265703">
    <property type="component" value="Unassembled WGS sequence"/>
</dbReference>
<sequence length="335" mass="38887">MTNQSGSIAKTISWMNVSKSKSSKKNWYLKEKTKSLNKENEPLTYLENQKDNKIQQFETNKQFLEKALNKRDEEINNYKIKILHLKTINKTLNNKNENLKKLNNNFNKINNKNILQSSDTIKNDNVKKQTIEPIPKNPATTSNPESNISKEWFNIQPTIVKFTHRKARAYLDTQIGDVELEKDIINASNKVVIDISSEKVAKESKKEALKEIQKSTTSDTTKNIISTQKIDDSFEIAKKITISSILPFLTSYIADKSETNCADNYNKAGEHIRSQLDDDNLEKELLKISKQYVIDSVTRKIVKQKEERTLRIRKFVYDKETKEASIFVFERRNQC</sequence>
<evidence type="ECO:0000256" key="2">
    <source>
        <dbReference type="SAM" id="MobiDB-lite"/>
    </source>
</evidence>
<protein>
    <submittedName>
        <fullName evidence="3">Uncharacterized protein</fullName>
    </submittedName>
</protein>
<evidence type="ECO:0000313" key="3">
    <source>
        <dbReference type="EMBL" id="RIA80059.1"/>
    </source>
</evidence>
<dbReference type="OrthoDB" id="2427573at2759"/>
<reference evidence="3 4" key="1">
    <citation type="submission" date="2018-06" db="EMBL/GenBank/DDBJ databases">
        <title>Comparative genomics reveals the genomic features of Rhizophagus irregularis, R. cerebriforme, R. diaphanum and Gigaspora rosea, and their symbiotic lifestyle signature.</title>
        <authorList>
            <person name="Morin E."/>
            <person name="San Clemente H."/>
            <person name="Chen E.C.H."/>
            <person name="De La Providencia I."/>
            <person name="Hainaut M."/>
            <person name="Kuo A."/>
            <person name="Kohler A."/>
            <person name="Murat C."/>
            <person name="Tang N."/>
            <person name="Roy S."/>
            <person name="Loubradou J."/>
            <person name="Henrissat B."/>
            <person name="Grigoriev I.V."/>
            <person name="Corradi N."/>
            <person name="Roux C."/>
            <person name="Martin F.M."/>
        </authorList>
    </citation>
    <scope>NUCLEOTIDE SEQUENCE [LARGE SCALE GENOMIC DNA]</scope>
    <source>
        <strain evidence="3 4">DAOM 227022</strain>
    </source>
</reference>
<feature type="region of interest" description="Disordered" evidence="2">
    <location>
        <begin position="120"/>
        <end position="148"/>
    </location>
</feature>
<keyword evidence="4" id="KW-1185">Reference proteome</keyword>
<proteinExistence type="predicted"/>
<name>A0A397S5N6_9GLOM</name>
<evidence type="ECO:0000313" key="4">
    <source>
        <dbReference type="Proteomes" id="UP000265703"/>
    </source>
</evidence>
<evidence type="ECO:0000256" key="1">
    <source>
        <dbReference type="SAM" id="Coils"/>
    </source>
</evidence>